<dbReference type="EnsemblMetazoa" id="G20865.1">
    <property type="protein sequence ID" value="G20865.1:cds"/>
    <property type="gene ID" value="G20865"/>
</dbReference>
<evidence type="ECO:0000259" key="1">
    <source>
        <dbReference type="Pfam" id="PF18738"/>
    </source>
</evidence>
<reference evidence="3" key="1">
    <citation type="submission" date="2022-08" db="UniProtKB">
        <authorList>
            <consortium name="EnsemblMetazoa"/>
        </authorList>
    </citation>
    <scope>IDENTIFICATION</scope>
    <source>
        <strain evidence="3">05x7-T-G4-1.051#20</strain>
    </source>
</reference>
<dbReference type="Pfam" id="PF18738">
    <property type="entry name" value="HEPN_DZIP3"/>
    <property type="match status" value="1"/>
</dbReference>
<feature type="domain" description="Novel STAND NTPase 3" evidence="2">
    <location>
        <begin position="141"/>
        <end position="288"/>
    </location>
</feature>
<feature type="domain" description="DZIP3-like HEPN" evidence="1">
    <location>
        <begin position="34"/>
        <end position="87"/>
    </location>
</feature>
<evidence type="ECO:0000259" key="2">
    <source>
        <dbReference type="Pfam" id="PF20720"/>
    </source>
</evidence>
<organism evidence="3 4">
    <name type="scientific">Magallana gigas</name>
    <name type="common">Pacific oyster</name>
    <name type="synonym">Crassostrea gigas</name>
    <dbReference type="NCBI Taxonomy" id="29159"/>
    <lineage>
        <taxon>Eukaryota</taxon>
        <taxon>Metazoa</taxon>
        <taxon>Spiralia</taxon>
        <taxon>Lophotrochozoa</taxon>
        <taxon>Mollusca</taxon>
        <taxon>Bivalvia</taxon>
        <taxon>Autobranchia</taxon>
        <taxon>Pteriomorphia</taxon>
        <taxon>Ostreida</taxon>
        <taxon>Ostreoidea</taxon>
        <taxon>Ostreidae</taxon>
        <taxon>Magallana</taxon>
    </lineage>
</organism>
<dbReference type="AlphaFoldDB" id="A0A8W8JUB0"/>
<dbReference type="InterPro" id="IPR027417">
    <property type="entry name" value="P-loop_NTPase"/>
</dbReference>
<keyword evidence="4" id="KW-1185">Reference proteome</keyword>
<name>A0A8W8JUB0_MAGGI</name>
<evidence type="ECO:0000313" key="3">
    <source>
        <dbReference type="EnsemblMetazoa" id="G20865.1:cds"/>
    </source>
</evidence>
<dbReference type="SUPFAM" id="SSF52540">
    <property type="entry name" value="P-loop containing nucleoside triphosphate hydrolases"/>
    <property type="match status" value="1"/>
</dbReference>
<dbReference type="Gene3D" id="3.40.50.300">
    <property type="entry name" value="P-loop containing nucleotide triphosphate hydrolases"/>
    <property type="match status" value="1"/>
</dbReference>
<sequence>MEELKHVTVLFKTSIVEHFGEALLKSLCNLNSWDDNQNLDISLVYNLLRNVCKNVTPPRRGWGYEPSDADVSLGADIERIRLMWNRYCDEATECLYLREIFVRMVNRYGNISDDVKLQDTDKKKILSFELNPECQIEDRLVLTKAIKSVLEILEREHIVVVIGALGTGKSTCLKYIESHYRRNQWTVSRKETSITNLALNVDGIKKLFCCDNLFGVYNRGNFAETDEIIKVLENIEQKVNHELKVVFAIHDHVYEELQKIHRIRVFQNKRVVVDFNELSDAEMLLILNDQRDYGHCANDPKCWFRNVDFELVKNTLQENPGKLGDPILTLLYSNRHDIFTKREATRNIVRELCTIFQNMLEDTPDLFNVLMYVMFVKTHNLDKNVEEWASELGGLNSITVKKNVGQLDAFLFVEADGSRIEIKHELLSFALFKCCASSMKYVFLLLKHCRFEMIEEIIRPDSTTNPGEFCVILEKEMYDRLSSRILEEDLFEQLKEHPLLKEKSLFRYKLYSMSSDNGRKIRVVKK</sequence>
<evidence type="ECO:0008006" key="5">
    <source>
        <dbReference type="Google" id="ProtNLM"/>
    </source>
</evidence>
<dbReference type="Proteomes" id="UP000005408">
    <property type="component" value="Unassembled WGS sequence"/>
</dbReference>
<proteinExistence type="predicted"/>
<dbReference type="InterPro" id="IPR049050">
    <property type="entry name" value="nSTAND3"/>
</dbReference>
<dbReference type="Pfam" id="PF20720">
    <property type="entry name" value="nSTAND3"/>
    <property type="match status" value="1"/>
</dbReference>
<dbReference type="InterPro" id="IPR041249">
    <property type="entry name" value="HEPN_DZIP3"/>
</dbReference>
<protein>
    <recommendedName>
        <fullName evidence="5">DZIP3-like HEPN domain-containing protein</fullName>
    </recommendedName>
</protein>
<accession>A0A8W8JUB0</accession>
<evidence type="ECO:0000313" key="4">
    <source>
        <dbReference type="Proteomes" id="UP000005408"/>
    </source>
</evidence>